<dbReference type="RefSeq" id="WP_214563268.1">
    <property type="nucleotide sequence ID" value="NZ_JAHEWX010000015.1"/>
</dbReference>
<dbReference type="Proteomes" id="UP000709437">
    <property type="component" value="Unassembled WGS sequence"/>
</dbReference>
<protein>
    <submittedName>
        <fullName evidence="1">Uncharacterized protein</fullName>
    </submittedName>
</protein>
<accession>A0A9Q2W712</accession>
<evidence type="ECO:0000313" key="1">
    <source>
        <dbReference type="EMBL" id="MBT1542474.1"/>
    </source>
</evidence>
<evidence type="ECO:0000313" key="2">
    <source>
        <dbReference type="Proteomes" id="UP000709437"/>
    </source>
</evidence>
<comment type="caution">
    <text evidence="1">The sequence shown here is derived from an EMBL/GenBank/DDBJ whole genome shotgun (WGS) entry which is preliminary data.</text>
</comment>
<sequence length="85" mass="9232">MPKSRVVLNRRGFGAVLASKGIEDQLRPYADDIAAQIPGGATVTAIRTGIGTSNSRVRLRVEAVVWERARLISAMRQVLSNAQSR</sequence>
<name>A0A9Q2W712_9MICO</name>
<dbReference type="AlphaFoldDB" id="A0A9Q2W712"/>
<dbReference type="EMBL" id="JAHEWX010000015">
    <property type="protein sequence ID" value="MBT1542474.1"/>
    <property type="molecule type" value="Genomic_DNA"/>
</dbReference>
<organism evidence="1 2">
    <name type="scientific">Curtobacterium flaccumfaciens pv. flaccumfaciens</name>
    <dbReference type="NCBI Taxonomy" id="138532"/>
    <lineage>
        <taxon>Bacteria</taxon>
        <taxon>Bacillati</taxon>
        <taxon>Actinomycetota</taxon>
        <taxon>Actinomycetes</taxon>
        <taxon>Micrococcales</taxon>
        <taxon>Microbacteriaceae</taxon>
        <taxon>Curtobacterium</taxon>
    </lineage>
</organism>
<proteinExistence type="predicted"/>
<reference evidence="1" key="1">
    <citation type="submission" date="2021-05" db="EMBL/GenBank/DDBJ databases">
        <title>Whole genome sequence of Curtobacterium flaccumfaciens pv. flaccumfaciens strain CFBP 3417.</title>
        <authorList>
            <person name="Osdaghi E."/>
            <person name="Taghouti G."/>
            <person name="Portier P."/>
            <person name="Fazliarab A."/>
            <person name="Taghavi S.M."/>
            <person name="Briand M."/>
            <person name="Le-Saux M."/>
            <person name="Jacques M.-A."/>
        </authorList>
    </citation>
    <scope>NUCLEOTIDE SEQUENCE</scope>
    <source>
        <strain evidence="1">CFBP 3417</strain>
    </source>
</reference>
<gene>
    <name evidence="1" type="ORF">KK103_11930</name>
</gene>